<sequence>MDIQQHERLLRLLTDEFENQVTTITFTQWDTDREDEEEETQFKGKLTGFKLTENEFEEKDLLLLFVDEEAETVEILMEIPGEEVDLATYEEGRLAIFGTEAEVVLEK</sequence>
<dbReference type="RefSeq" id="WP_055743330.1">
    <property type="nucleotide sequence ID" value="NZ_LJJB01000007.1"/>
</dbReference>
<evidence type="ECO:0000313" key="2">
    <source>
        <dbReference type="Proteomes" id="UP000051063"/>
    </source>
</evidence>
<dbReference type="Proteomes" id="UP000051063">
    <property type="component" value="Unassembled WGS sequence"/>
</dbReference>
<dbReference type="EMBL" id="LJJB01000007">
    <property type="protein sequence ID" value="KQL49034.1"/>
    <property type="molecule type" value="Genomic_DNA"/>
</dbReference>
<accession>A0ABR5NCD6</accession>
<evidence type="ECO:0008006" key="3">
    <source>
        <dbReference type="Google" id="ProtNLM"/>
    </source>
</evidence>
<comment type="caution">
    <text evidence="1">The sequence shown here is derived from an EMBL/GenBank/DDBJ whole genome shotgun (WGS) entry which is preliminary data.</text>
</comment>
<protein>
    <recommendedName>
        <fullName evidence="3">Adhesin</fullName>
    </recommendedName>
</protein>
<evidence type="ECO:0000313" key="1">
    <source>
        <dbReference type="EMBL" id="KQL49034.1"/>
    </source>
</evidence>
<keyword evidence="2" id="KW-1185">Reference proteome</keyword>
<gene>
    <name evidence="1" type="ORF">AN963_04455</name>
</gene>
<organism evidence="1 2">
    <name type="scientific">Brevibacillus choshinensis</name>
    <dbReference type="NCBI Taxonomy" id="54911"/>
    <lineage>
        <taxon>Bacteria</taxon>
        <taxon>Bacillati</taxon>
        <taxon>Bacillota</taxon>
        <taxon>Bacilli</taxon>
        <taxon>Bacillales</taxon>
        <taxon>Paenibacillaceae</taxon>
        <taxon>Brevibacillus</taxon>
    </lineage>
</organism>
<proteinExistence type="predicted"/>
<reference evidence="1 2" key="1">
    <citation type="submission" date="2015-09" db="EMBL/GenBank/DDBJ databases">
        <title>Genome sequencing project for genomic taxonomy and phylogenomics of Bacillus-like bacteria.</title>
        <authorList>
            <person name="Liu B."/>
            <person name="Wang J."/>
            <person name="Zhu Y."/>
            <person name="Liu G."/>
            <person name="Chen Q."/>
            <person name="Chen Z."/>
            <person name="Lan J."/>
            <person name="Che J."/>
            <person name="Ge C."/>
            <person name="Shi H."/>
            <person name="Pan Z."/>
            <person name="Liu X."/>
        </authorList>
    </citation>
    <scope>NUCLEOTIDE SEQUENCE [LARGE SCALE GENOMIC DNA]</scope>
    <source>
        <strain evidence="1 2">DSM 8552</strain>
    </source>
</reference>
<name>A0ABR5NCD6_BRECH</name>